<name>A0A318ZSF4_9EURO</name>
<dbReference type="GeneID" id="37078995"/>
<dbReference type="RefSeq" id="XP_025435556.1">
    <property type="nucleotide sequence ID" value="XM_025577766.1"/>
</dbReference>
<proteinExistence type="predicted"/>
<dbReference type="STRING" id="1450539.A0A318ZSF4"/>
<sequence>MKAEENQPGERLRLGILHYAFVLASDFSARVRPRVRSWLPYASVHPEIFQQNIKVAGALGAGEIELLPFYAYGSEVPGADWTTYGFGTPSYLKMFKAALQAHKEEAGLAMDFHLGPDQGQGVPEKYDDVGLQWDLSYTRAPSICTADVPSSIIGYNHSSAGDLHLHVASNGGANATLPLSNGKIIAQLRNRNIASTITLANWTLNLEIRDYPVNLGDASLNLRRALDGMDSSGGYVQRLWWIA</sequence>
<keyword evidence="2" id="KW-1185">Reference proteome</keyword>
<protein>
    <submittedName>
        <fullName evidence="1">Uncharacterized protein</fullName>
    </submittedName>
</protein>
<gene>
    <name evidence="1" type="ORF">BP01DRAFT_387746</name>
</gene>
<reference evidence="1 2" key="1">
    <citation type="submission" date="2016-12" db="EMBL/GenBank/DDBJ databases">
        <title>The genomes of Aspergillus section Nigri reveals drivers in fungal speciation.</title>
        <authorList>
            <consortium name="DOE Joint Genome Institute"/>
            <person name="Vesth T.C."/>
            <person name="Nybo J."/>
            <person name="Theobald S."/>
            <person name="Brandl J."/>
            <person name="Frisvad J.C."/>
            <person name="Nielsen K.F."/>
            <person name="Lyhne E.K."/>
            <person name="Kogle M.E."/>
            <person name="Kuo A."/>
            <person name="Riley R."/>
            <person name="Clum A."/>
            <person name="Nolan M."/>
            <person name="Lipzen A."/>
            <person name="Salamov A."/>
            <person name="Henrissat B."/>
            <person name="Wiebenga A."/>
            <person name="De Vries R.P."/>
            <person name="Grigoriev I.V."/>
            <person name="Mortensen U.H."/>
            <person name="Andersen M.R."/>
            <person name="Baker S.E."/>
        </authorList>
    </citation>
    <scope>NUCLEOTIDE SEQUENCE [LARGE SCALE GENOMIC DNA]</scope>
    <source>
        <strain evidence="1 2">JOP 1030-1</strain>
    </source>
</reference>
<organism evidence="1 2">
    <name type="scientific">Aspergillus saccharolyticus JOP 1030-1</name>
    <dbReference type="NCBI Taxonomy" id="1450539"/>
    <lineage>
        <taxon>Eukaryota</taxon>
        <taxon>Fungi</taxon>
        <taxon>Dikarya</taxon>
        <taxon>Ascomycota</taxon>
        <taxon>Pezizomycotina</taxon>
        <taxon>Eurotiomycetes</taxon>
        <taxon>Eurotiomycetidae</taxon>
        <taxon>Eurotiales</taxon>
        <taxon>Aspergillaceae</taxon>
        <taxon>Aspergillus</taxon>
        <taxon>Aspergillus subgen. Circumdati</taxon>
    </lineage>
</organism>
<dbReference type="AlphaFoldDB" id="A0A318ZSF4"/>
<dbReference type="OrthoDB" id="2588159at2759"/>
<dbReference type="Proteomes" id="UP000248349">
    <property type="component" value="Unassembled WGS sequence"/>
</dbReference>
<evidence type="ECO:0000313" key="2">
    <source>
        <dbReference type="Proteomes" id="UP000248349"/>
    </source>
</evidence>
<dbReference type="EMBL" id="KZ821218">
    <property type="protein sequence ID" value="PYH49574.1"/>
    <property type="molecule type" value="Genomic_DNA"/>
</dbReference>
<accession>A0A318ZSF4</accession>
<evidence type="ECO:0000313" key="1">
    <source>
        <dbReference type="EMBL" id="PYH49574.1"/>
    </source>
</evidence>